<organism evidence="5 6">
    <name type="scientific">Candidatus Cryptobacteroides avistercoris</name>
    <dbReference type="NCBI Taxonomy" id="2840758"/>
    <lineage>
        <taxon>Bacteria</taxon>
        <taxon>Pseudomonadati</taxon>
        <taxon>Bacteroidota</taxon>
        <taxon>Bacteroidia</taxon>
        <taxon>Bacteroidales</taxon>
        <taxon>Candidatus Cryptobacteroides</taxon>
    </lineage>
</organism>
<dbReference type="Pfam" id="PF00135">
    <property type="entry name" value="COesterase"/>
    <property type="match status" value="2"/>
</dbReference>
<comment type="similarity">
    <text evidence="1 3">Belongs to the type-B carboxylesterase/lipase family.</text>
</comment>
<feature type="chain" id="PRO_5039758940" description="Carboxylic ester hydrolase" evidence="3">
    <location>
        <begin position="26"/>
        <end position="459"/>
    </location>
</feature>
<gene>
    <name evidence="5" type="ORF">IAB76_05585</name>
</gene>
<dbReference type="PROSITE" id="PS00941">
    <property type="entry name" value="CARBOXYLESTERASE_B_2"/>
    <property type="match status" value="1"/>
</dbReference>
<dbReference type="PROSITE" id="PS00122">
    <property type="entry name" value="CARBOXYLESTERASE_B_1"/>
    <property type="match status" value="1"/>
</dbReference>
<dbReference type="Gene3D" id="3.40.50.1820">
    <property type="entry name" value="alpha/beta hydrolase"/>
    <property type="match status" value="2"/>
</dbReference>
<evidence type="ECO:0000313" key="5">
    <source>
        <dbReference type="EMBL" id="MBO8480560.1"/>
    </source>
</evidence>
<evidence type="ECO:0000256" key="3">
    <source>
        <dbReference type="RuleBase" id="RU361235"/>
    </source>
</evidence>
<dbReference type="AlphaFoldDB" id="A0A9D9NP30"/>
<keyword evidence="3" id="KW-0732">Signal</keyword>
<name>A0A9D9NP30_9BACT</name>
<dbReference type="PANTHER" id="PTHR11559">
    <property type="entry name" value="CARBOXYLESTERASE"/>
    <property type="match status" value="1"/>
</dbReference>
<evidence type="ECO:0000256" key="1">
    <source>
        <dbReference type="ARBA" id="ARBA00005964"/>
    </source>
</evidence>
<dbReference type="InterPro" id="IPR019819">
    <property type="entry name" value="Carboxylesterase_B_CS"/>
</dbReference>
<reference evidence="5" key="2">
    <citation type="journal article" date="2021" name="PeerJ">
        <title>Extensive microbial diversity within the chicken gut microbiome revealed by metagenomics and culture.</title>
        <authorList>
            <person name="Gilroy R."/>
            <person name="Ravi A."/>
            <person name="Getino M."/>
            <person name="Pursley I."/>
            <person name="Horton D.L."/>
            <person name="Alikhan N.F."/>
            <person name="Baker D."/>
            <person name="Gharbi K."/>
            <person name="Hall N."/>
            <person name="Watson M."/>
            <person name="Adriaenssens E.M."/>
            <person name="Foster-Nyarko E."/>
            <person name="Jarju S."/>
            <person name="Secka A."/>
            <person name="Antonio M."/>
            <person name="Oren A."/>
            <person name="Chaudhuri R.R."/>
            <person name="La Ragione R."/>
            <person name="Hildebrand F."/>
            <person name="Pallen M.J."/>
        </authorList>
    </citation>
    <scope>NUCLEOTIDE SEQUENCE</scope>
    <source>
        <strain evidence="5">B3-1481</strain>
    </source>
</reference>
<accession>A0A9D9NP30</accession>
<sequence>MNRLGRFIMLAAAAAALTACGNAGGNGNPVVTIDSGKVQGVLAEDGSTIVFKGIPYAAPPVGELRWQKPQPVAAWDTVRVCDSFGPAAVQPPHSDPESFYTKEFYWEGDPEFNEDCLYLNVWTPGDAAGKPEKKLPVAVWIHGGAYTNGWGHEVTMDGQAWAERGVILVTINYRLGIFGFLCHPLLAEEAGGTCGNYGTWDQAAALQWVKRNISGFGGDPDNITVFGQSAGAASVKNMVASPVTRGLLSRAIIQSGGGLGEFIRESPMEQSMAIGKDIMDMAGCTTLEQMRALSTEQVQSLLGQYMAAKKTYLMLSPVTDGELLPKGFDQAALDGEIADIPYMIGWNLDDMSDMTEPIGRFATTREQQSQQPTYVYEFMRRLPGDDSGAFHSAELWYMFGTLDNSWRPFTEADHLLSEQMLDAWTNFAKYGNPNGDSGNDSWKPYTAANPEVHKFDVAE</sequence>
<proteinExistence type="inferred from homology"/>
<dbReference type="InterPro" id="IPR019826">
    <property type="entry name" value="Carboxylesterase_B_AS"/>
</dbReference>
<feature type="domain" description="Carboxylesterase type B" evidence="4">
    <location>
        <begin position="357"/>
        <end position="456"/>
    </location>
</feature>
<dbReference type="InterPro" id="IPR050309">
    <property type="entry name" value="Type-B_Carboxylest/Lipase"/>
</dbReference>
<comment type="caution">
    <text evidence="5">The sequence shown here is derived from an EMBL/GenBank/DDBJ whole genome shotgun (WGS) entry which is preliminary data.</text>
</comment>
<dbReference type="PROSITE" id="PS51257">
    <property type="entry name" value="PROKAR_LIPOPROTEIN"/>
    <property type="match status" value="1"/>
</dbReference>
<feature type="domain" description="Carboxylesterase type B" evidence="4">
    <location>
        <begin position="28"/>
        <end position="354"/>
    </location>
</feature>
<feature type="signal peptide" evidence="3">
    <location>
        <begin position="1"/>
        <end position="25"/>
    </location>
</feature>
<dbReference type="EMBL" id="JADILW010000080">
    <property type="protein sequence ID" value="MBO8480560.1"/>
    <property type="molecule type" value="Genomic_DNA"/>
</dbReference>
<evidence type="ECO:0000256" key="2">
    <source>
        <dbReference type="ARBA" id="ARBA00022801"/>
    </source>
</evidence>
<keyword evidence="2 3" id="KW-0378">Hydrolase</keyword>
<dbReference type="InterPro" id="IPR029058">
    <property type="entry name" value="AB_hydrolase_fold"/>
</dbReference>
<dbReference type="GO" id="GO:0016787">
    <property type="term" value="F:hydrolase activity"/>
    <property type="evidence" value="ECO:0007669"/>
    <property type="project" value="UniProtKB-KW"/>
</dbReference>
<dbReference type="SUPFAM" id="SSF53474">
    <property type="entry name" value="alpha/beta-Hydrolases"/>
    <property type="match status" value="1"/>
</dbReference>
<protein>
    <recommendedName>
        <fullName evidence="3">Carboxylic ester hydrolase</fullName>
        <ecNumber evidence="3">3.1.1.-</ecNumber>
    </recommendedName>
</protein>
<evidence type="ECO:0000313" key="6">
    <source>
        <dbReference type="Proteomes" id="UP000823769"/>
    </source>
</evidence>
<dbReference type="Proteomes" id="UP000823769">
    <property type="component" value="Unassembled WGS sequence"/>
</dbReference>
<dbReference type="InterPro" id="IPR002018">
    <property type="entry name" value="CarbesteraseB"/>
</dbReference>
<reference evidence="5" key="1">
    <citation type="submission" date="2020-10" db="EMBL/GenBank/DDBJ databases">
        <authorList>
            <person name="Gilroy R."/>
        </authorList>
    </citation>
    <scope>NUCLEOTIDE SEQUENCE</scope>
    <source>
        <strain evidence="5">B3-1481</strain>
    </source>
</reference>
<dbReference type="EC" id="3.1.1.-" evidence="3"/>
<evidence type="ECO:0000259" key="4">
    <source>
        <dbReference type="Pfam" id="PF00135"/>
    </source>
</evidence>